<feature type="compositionally biased region" description="Pro residues" evidence="1">
    <location>
        <begin position="349"/>
        <end position="360"/>
    </location>
</feature>
<name>A0A8K0PIK1_9PEZI</name>
<reference evidence="2" key="1">
    <citation type="submission" date="2021-07" db="EMBL/GenBank/DDBJ databases">
        <title>Elsinoe batatas strain:CRI-CJ2 Genome sequencing and assembly.</title>
        <authorList>
            <person name="Huang L."/>
        </authorList>
    </citation>
    <scope>NUCLEOTIDE SEQUENCE</scope>
    <source>
        <strain evidence="2">CRI-CJ2</strain>
    </source>
</reference>
<feature type="compositionally biased region" description="Basic and acidic residues" evidence="1">
    <location>
        <begin position="524"/>
        <end position="540"/>
    </location>
</feature>
<feature type="compositionally biased region" description="Polar residues" evidence="1">
    <location>
        <begin position="1"/>
        <end position="12"/>
    </location>
</feature>
<feature type="compositionally biased region" description="Basic and acidic residues" evidence="1">
    <location>
        <begin position="82"/>
        <end position="95"/>
    </location>
</feature>
<feature type="region of interest" description="Disordered" evidence="1">
    <location>
        <begin position="497"/>
        <end position="604"/>
    </location>
</feature>
<accession>A0A8K0PIK1</accession>
<gene>
    <name evidence="2" type="ORF">KVT40_005659</name>
</gene>
<dbReference type="InterPro" id="IPR036609">
    <property type="entry name" value="LCCL_sf"/>
</dbReference>
<protein>
    <recommendedName>
        <fullName evidence="4">Rxt3-domain-containing protein</fullName>
    </recommendedName>
</protein>
<dbReference type="OrthoDB" id="3596986at2759"/>
<feature type="region of interest" description="Disordered" evidence="1">
    <location>
        <begin position="1"/>
        <end position="482"/>
    </location>
</feature>
<feature type="compositionally biased region" description="Basic residues" evidence="1">
    <location>
        <begin position="629"/>
        <end position="650"/>
    </location>
</feature>
<feature type="compositionally biased region" description="Polar residues" evidence="1">
    <location>
        <begin position="505"/>
        <end position="519"/>
    </location>
</feature>
<evidence type="ECO:0000313" key="3">
    <source>
        <dbReference type="Proteomes" id="UP000809789"/>
    </source>
</evidence>
<feature type="compositionally biased region" description="Polar residues" evidence="1">
    <location>
        <begin position="185"/>
        <end position="200"/>
    </location>
</feature>
<sequence length="923" mass="100899">MPVYQPPQTAQPPVQIPFSDPFHNRDPFMPSSQHRRKDSYGGQVGAPLTPMVGERAWGAQPGPQLPPSLSHPPHHQPPPHFDPNRHPNAYEDAPRRSIGAGSPPRYGGPLEPPPPPPFASRNMPPPSPSSAATPSFPNHHPRGPPTQSQYPGARDLPPFGSRPGGGMSIGSLIGNDRAGDRSPKAVTTQNSPTIKPTPQLSPKRARSTSMREDYGRAPRPLSPRGLVYAAPDPRDERERWFSGRPYGGGPPLPLAGPPSFRPYQSSPTSVVGPSPHVNGGGAPPRPNSQPSSSVQERIEAWRAAAQPEHRVPGGFREYPPHHAEPQHRYDIDERHMRPMIEHGRQVETQPPPNHAPYPPPPHRDDRDPYARRGYGAIERRAEYDDRRPLEPRSVPTGASSPPSAGDHGFESRFRHYAPPDRDRLETTSQPGGRRDDDGHPIPRAFLTVSPELNRKGGRASPLPQAVQGAQPRLTGPGGTPSIKYEFGRMFSGLGSGVGGAGTPNGPFSASGNLTPSRLSPSRFADGDHERNGDMGDHENVVDGTSVLHRADRSDATREDGDSINGRSTPTGQHRGKRAKTAHHHHHHQHPHHPAHHHHHHTPEDGVAARAGFNTLRFPPTAAAPAVNPPHHHHHHHAHPPHTTHHHHHPKPAAPVPAPKVHVKSQEVFDMALTKPRVHLGSALYSPNLTLSSNKPRPLEEMKLFFAAAPVPIPYFPEKENGSFTIRVPRSYLASSYSESVPVAGGLEEICDRRALWGTEIYTDDSDVVAAAVHSGWIKGDFGAYNDDLRAFEAQSETNGTNGDKTNGDTAHFDETPDKLDTKPAHPVFIPADRDMHITVVILPPLSKYEGSVLHHLKSRTWGGDHDGMSFIIQRIEFVDEGRETRYVERGMGARKRKVREEMRRREAAESLLGLGRGAVGVGA</sequence>
<dbReference type="AlphaFoldDB" id="A0A8K0PIK1"/>
<feature type="compositionally biased region" description="Basic and acidic residues" evidence="1">
    <location>
        <begin position="407"/>
        <end position="425"/>
    </location>
</feature>
<dbReference type="Gene3D" id="2.170.130.20">
    <property type="entry name" value="LCCL-like domain"/>
    <property type="match status" value="1"/>
</dbReference>
<dbReference type="EMBL" id="JAESVG020000006">
    <property type="protein sequence ID" value="KAG8626714.1"/>
    <property type="molecule type" value="Genomic_DNA"/>
</dbReference>
<dbReference type="InterPro" id="IPR013951">
    <property type="entry name" value="Rxt3"/>
</dbReference>
<feature type="compositionally biased region" description="Pro residues" evidence="1">
    <location>
        <begin position="110"/>
        <end position="128"/>
    </location>
</feature>
<feature type="compositionally biased region" description="Basic and acidic residues" evidence="1">
    <location>
        <begin position="361"/>
        <end position="370"/>
    </location>
</feature>
<organism evidence="2 3">
    <name type="scientific">Elsinoe batatas</name>
    <dbReference type="NCBI Taxonomy" id="2601811"/>
    <lineage>
        <taxon>Eukaryota</taxon>
        <taxon>Fungi</taxon>
        <taxon>Dikarya</taxon>
        <taxon>Ascomycota</taxon>
        <taxon>Pezizomycotina</taxon>
        <taxon>Dothideomycetes</taxon>
        <taxon>Dothideomycetidae</taxon>
        <taxon>Myriangiales</taxon>
        <taxon>Elsinoaceae</taxon>
        <taxon>Elsinoe</taxon>
    </lineage>
</organism>
<dbReference type="SUPFAM" id="SSF69848">
    <property type="entry name" value="LCCL domain"/>
    <property type="match status" value="1"/>
</dbReference>
<keyword evidence="3" id="KW-1185">Reference proteome</keyword>
<feature type="compositionally biased region" description="Basic residues" evidence="1">
    <location>
        <begin position="573"/>
        <end position="600"/>
    </location>
</feature>
<feature type="compositionally biased region" description="Pro residues" evidence="1">
    <location>
        <begin position="248"/>
        <end position="260"/>
    </location>
</feature>
<feature type="compositionally biased region" description="Basic and acidic residues" evidence="1">
    <location>
        <begin position="377"/>
        <end position="390"/>
    </location>
</feature>
<evidence type="ECO:0000313" key="2">
    <source>
        <dbReference type="EMBL" id="KAG8626714.1"/>
    </source>
</evidence>
<feature type="compositionally biased region" description="Pro residues" evidence="1">
    <location>
        <begin position="63"/>
        <end position="81"/>
    </location>
</feature>
<evidence type="ECO:0000256" key="1">
    <source>
        <dbReference type="SAM" id="MobiDB-lite"/>
    </source>
</evidence>
<comment type="caution">
    <text evidence="2">The sequence shown here is derived from an EMBL/GenBank/DDBJ whole genome shotgun (WGS) entry which is preliminary data.</text>
</comment>
<feature type="region of interest" description="Disordered" evidence="1">
    <location>
        <begin position="618"/>
        <end position="659"/>
    </location>
</feature>
<feature type="compositionally biased region" description="Basic and acidic residues" evidence="1">
    <location>
        <begin position="318"/>
        <end position="345"/>
    </location>
</feature>
<dbReference type="Pfam" id="PF08642">
    <property type="entry name" value="Rxt3"/>
    <property type="match status" value="1"/>
</dbReference>
<dbReference type="Proteomes" id="UP000809789">
    <property type="component" value="Unassembled WGS sequence"/>
</dbReference>
<evidence type="ECO:0008006" key="4">
    <source>
        <dbReference type="Google" id="ProtNLM"/>
    </source>
</evidence>
<feature type="compositionally biased region" description="Basic and acidic residues" evidence="1">
    <location>
        <begin position="232"/>
        <end position="241"/>
    </location>
</feature>
<proteinExistence type="predicted"/>
<feature type="compositionally biased region" description="Basic and acidic residues" evidence="1">
    <location>
        <begin position="548"/>
        <end position="560"/>
    </location>
</feature>